<feature type="compositionally biased region" description="Pro residues" evidence="5">
    <location>
        <begin position="95"/>
        <end position="104"/>
    </location>
</feature>
<feature type="compositionally biased region" description="Polar residues" evidence="5">
    <location>
        <begin position="159"/>
        <end position="176"/>
    </location>
</feature>
<dbReference type="Gene3D" id="2.40.160.120">
    <property type="match status" value="1"/>
</dbReference>
<dbReference type="AlphaFoldDB" id="A0A6G1SCS8"/>
<dbReference type="InterPro" id="IPR000648">
    <property type="entry name" value="Oxysterol-bd"/>
</dbReference>
<dbReference type="EMBL" id="GGYP01003533">
    <property type="protein sequence ID" value="MDE48304.1"/>
    <property type="molecule type" value="Transcribed_RNA"/>
</dbReference>
<feature type="compositionally biased region" description="Polar residues" evidence="5">
    <location>
        <begin position="226"/>
        <end position="236"/>
    </location>
</feature>
<keyword evidence="3" id="KW-0445">Lipid transport</keyword>
<comment type="similarity">
    <text evidence="2">Belongs to the OSBP family.</text>
</comment>
<dbReference type="GO" id="GO:0016020">
    <property type="term" value="C:membrane"/>
    <property type="evidence" value="ECO:0007669"/>
    <property type="project" value="TreeGrafter"/>
</dbReference>
<dbReference type="PANTHER" id="PTHR10972">
    <property type="entry name" value="OXYSTEROL-BINDING PROTEIN-RELATED"/>
    <property type="match status" value="1"/>
</dbReference>
<feature type="region of interest" description="Disordered" evidence="5">
    <location>
        <begin position="86"/>
        <end position="176"/>
    </location>
</feature>
<feature type="compositionally biased region" description="Low complexity" evidence="5">
    <location>
        <begin position="360"/>
        <end position="370"/>
    </location>
</feature>
<keyword evidence="1" id="KW-0446">Lipid-binding</keyword>
<feature type="region of interest" description="Disordered" evidence="5">
    <location>
        <begin position="252"/>
        <end position="290"/>
    </location>
</feature>
<feature type="region of interest" description="Disordered" evidence="5">
    <location>
        <begin position="545"/>
        <end position="585"/>
    </location>
</feature>
<keyword evidence="3" id="KW-0813">Transport</keyword>
<evidence type="ECO:0000256" key="5">
    <source>
        <dbReference type="SAM" id="MobiDB-lite"/>
    </source>
</evidence>
<dbReference type="GO" id="GO:0006869">
    <property type="term" value="P:lipid transport"/>
    <property type="evidence" value="ECO:0007669"/>
    <property type="project" value="UniProtKB-KW"/>
</dbReference>
<evidence type="ECO:0000256" key="1">
    <source>
        <dbReference type="ARBA" id="ARBA00023121"/>
    </source>
</evidence>
<feature type="coiled-coil region" evidence="4">
    <location>
        <begin position="17"/>
        <end position="62"/>
    </location>
</feature>
<gene>
    <name evidence="6" type="primary">OSBPL9</name>
    <name evidence="6" type="ORF">g.16093</name>
</gene>
<dbReference type="Pfam" id="PF01237">
    <property type="entry name" value="Oxysterol_BP"/>
    <property type="match status" value="1"/>
</dbReference>
<proteinExistence type="inferred from homology"/>
<feature type="compositionally biased region" description="Basic and acidic residues" evidence="5">
    <location>
        <begin position="570"/>
        <end position="585"/>
    </location>
</feature>
<dbReference type="Gene3D" id="3.30.70.3490">
    <property type="match status" value="1"/>
</dbReference>
<dbReference type="FunFam" id="1.10.287.2720:FF:000001">
    <property type="entry name" value="Oxysterol-binding OBPalpha"/>
    <property type="match status" value="1"/>
</dbReference>
<dbReference type="GO" id="GO:0032934">
    <property type="term" value="F:sterol binding"/>
    <property type="evidence" value="ECO:0007669"/>
    <property type="project" value="TreeGrafter"/>
</dbReference>
<feature type="region of interest" description="Disordered" evidence="5">
    <location>
        <begin position="198"/>
        <end position="237"/>
    </location>
</feature>
<feature type="compositionally biased region" description="Polar residues" evidence="5">
    <location>
        <begin position="335"/>
        <end position="346"/>
    </location>
</feature>
<feature type="region of interest" description="Disordered" evidence="5">
    <location>
        <begin position="332"/>
        <end position="409"/>
    </location>
</feature>
<feature type="compositionally biased region" description="Low complexity" evidence="5">
    <location>
        <begin position="146"/>
        <end position="158"/>
    </location>
</feature>
<protein>
    <recommendedName>
        <fullName evidence="3">Oxysterol-binding protein</fullName>
    </recommendedName>
</protein>
<sequence length="837" mass="91951">MSAVPFDKKLAELDAYLQMLISENESLDRKLKDFTRASNATINNYESELEGIINIKNNLEKLLGSIKHSIVLLQIAKVSSRASFSSAAGDLSPTLPSPATPSPPARSKFRSFKGASFSASKESNRGKLSAASHHRVADNHNKHNESFSSSSSSSVTSSARLDSNLSQEGEQQQHISISKAAAAATVACTPSSLAKSLAERSSFSRQEGGLLHQTPPPSRPSRTHIDTTVQKSSPACEQSAAGILRSCESGATNGESKGYTRNINNDGVNSNGAHTTSHTITPSPRIRNSDSVAASITRTTTTTATTTSAAVAPTVATIIDDDDDDDAFFDAADVQHSQSKTISNVDTPKERANPNLPPTSSSNQSDHSNSPFRRETAGTKSASNNNNNNNKIMPPPPPPPGQHANMAETNNNIDGQTIEDESIEWDALYDDDDEDELGSLEGQGSVIKHLLSQIRIGMDLTKIVLPTFILERRSLLEMYADFFAHPDLFSAIPDFDSPEERMIQLVRWYLSAFHAGRKSSLAKKPYNPILGEIFKCEWRLEEEESGNNDENYKKQEGSDRKSNSAAGSTKPKDDYNNTEQEQHQHEQLTFVAEQVSHHPPVSAFYAENKEKGISCCAHIYTKSKYLGLSVGVHNIGKGVINLLKHNETYVCTFPSAYGRSILSVPWVELGGPVTIVCEKTGYKANIEFLMKPFYGGKKHRVTGEILRPNNEPILTIDGEWNGVMYSKSPPHSSGKQVFVDTTSLPVIKKRVRPVTVQDSYESRNVWKEVTRALKLKDVNTATAAKSFIEQRQRDLLKDRLDKGIKWKTRYFEPVDDGGWQYTSPKTESSDADEANEN</sequence>
<accession>A0A6G1SCS8</accession>
<evidence type="ECO:0000256" key="3">
    <source>
        <dbReference type="RuleBase" id="RU003845"/>
    </source>
</evidence>
<feature type="region of interest" description="Disordered" evidence="5">
    <location>
        <begin position="814"/>
        <end position="837"/>
    </location>
</feature>
<feature type="compositionally biased region" description="Polar residues" evidence="5">
    <location>
        <begin position="252"/>
        <end position="282"/>
    </location>
</feature>
<reference evidence="6" key="1">
    <citation type="submission" date="2018-10" db="EMBL/GenBank/DDBJ databases">
        <title>Transcriptome assembly of Aceria tosichella (Wheat curl mite) Type 2.</title>
        <authorList>
            <person name="Scully E.D."/>
            <person name="Geib S.M."/>
            <person name="Palmer N.A."/>
            <person name="Gupta A.K."/>
            <person name="Sarath G."/>
            <person name="Tatineni S."/>
        </authorList>
    </citation>
    <scope>NUCLEOTIDE SEQUENCE</scope>
    <source>
        <strain evidence="6">LincolnNE</strain>
    </source>
</reference>
<dbReference type="InterPro" id="IPR037239">
    <property type="entry name" value="OSBP_sf"/>
</dbReference>
<dbReference type="FunFam" id="2.40.160.120:FF:000002">
    <property type="entry name" value="Oxysterol-binding protein"/>
    <property type="match status" value="1"/>
</dbReference>
<keyword evidence="4" id="KW-0175">Coiled coil</keyword>
<organism evidence="6">
    <name type="scientific">Aceria tosichella</name>
    <name type="common">wheat curl mite</name>
    <dbReference type="NCBI Taxonomy" id="561515"/>
    <lineage>
        <taxon>Eukaryota</taxon>
        <taxon>Metazoa</taxon>
        <taxon>Ecdysozoa</taxon>
        <taxon>Arthropoda</taxon>
        <taxon>Chelicerata</taxon>
        <taxon>Arachnida</taxon>
        <taxon>Acari</taxon>
        <taxon>Acariformes</taxon>
        <taxon>Trombidiformes</taxon>
        <taxon>Prostigmata</taxon>
        <taxon>Eupodina</taxon>
        <taxon>Eriophyoidea</taxon>
        <taxon>Eriophyidae</taxon>
        <taxon>Eriophyinae</taxon>
        <taxon>Aceriini</taxon>
        <taxon>Aceria</taxon>
    </lineage>
</organism>
<feature type="compositionally biased region" description="Basic and acidic residues" evidence="5">
    <location>
        <begin position="135"/>
        <end position="145"/>
    </location>
</feature>
<evidence type="ECO:0000256" key="2">
    <source>
        <dbReference type="RuleBase" id="RU003844"/>
    </source>
</evidence>
<name>A0A6G1SCS8_9ACAR</name>
<feature type="compositionally biased region" description="Basic and acidic residues" evidence="5">
    <location>
        <begin position="550"/>
        <end position="562"/>
    </location>
</feature>
<dbReference type="GO" id="GO:0005794">
    <property type="term" value="C:Golgi apparatus"/>
    <property type="evidence" value="ECO:0007669"/>
    <property type="project" value="TreeGrafter"/>
</dbReference>
<evidence type="ECO:0000313" key="6">
    <source>
        <dbReference type="EMBL" id="MDE48304.1"/>
    </source>
</evidence>
<dbReference type="PANTHER" id="PTHR10972:SF200">
    <property type="entry name" value="OXYSTEROL-BINDING PROTEIN-RELATED PROTEIN 9"/>
    <property type="match status" value="1"/>
</dbReference>
<dbReference type="GO" id="GO:0005829">
    <property type="term" value="C:cytosol"/>
    <property type="evidence" value="ECO:0007669"/>
    <property type="project" value="TreeGrafter"/>
</dbReference>
<dbReference type="InterPro" id="IPR018494">
    <property type="entry name" value="Oxysterol-bd_CS"/>
</dbReference>
<dbReference type="SUPFAM" id="SSF144000">
    <property type="entry name" value="Oxysterol-binding protein-like"/>
    <property type="match status" value="1"/>
</dbReference>
<dbReference type="Gene3D" id="1.10.287.2720">
    <property type="match status" value="1"/>
</dbReference>
<evidence type="ECO:0000256" key="4">
    <source>
        <dbReference type="SAM" id="Coils"/>
    </source>
</evidence>
<dbReference type="PROSITE" id="PS01013">
    <property type="entry name" value="OSBP"/>
    <property type="match status" value="1"/>
</dbReference>